<keyword evidence="4 11" id="KW-0547">Nucleotide-binding</keyword>
<dbReference type="PANTHER" id="PTHR11042">
    <property type="entry name" value="EUKARYOTIC TRANSLATION INITIATION FACTOR 2-ALPHA KINASE EIF2-ALPHA KINASE -RELATED"/>
    <property type="match status" value="1"/>
</dbReference>
<evidence type="ECO:0000256" key="12">
    <source>
        <dbReference type="SAM" id="Coils"/>
    </source>
</evidence>
<evidence type="ECO:0000259" key="15">
    <source>
        <dbReference type="PROSITE" id="PS50011"/>
    </source>
</evidence>
<dbReference type="GO" id="GO:0004694">
    <property type="term" value="F:eukaryotic translation initiation factor 2alpha kinase activity"/>
    <property type="evidence" value="ECO:0007669"/>
    <property type="project" value="TreeGrafter"/>
</dbReference>
<dbReference type="GO" id="GO:0005524">
    <property type="term" value="F:ATP binding"/>
    <property type="evidence" value="ECO:0007669"/>
    <property type="project" value="UniProtKB-UniRule"/>
</dbReference>
<evidence type="ECO:0000256" key="3">
    <source>
        <dbReference type="ARBA" id="ARBA00022679"/>
    </source>
</evidence>
<dbReference type="Gene3D" id="1.10.510.10">
    <property type="entry name" value="Transferase(Phosphotransferase) domain 1"/>
    <property type="match status" value="1"/>
</dbReference>
<dbReference type="OrthoDB" id="1405469at2759"/>
<dbReference type="PROSITE" id="PS00108">
    <property type="entry name" value="PROTEIN_KINASE_ST"/>
    <property type="match status" value="1"/>
</dbReference>
<evidence type="ECO:0000256" key="11">
    <source>
        <dbReference type="PROSITE-ProRule" id="PRU10141"/>
    </source>
</evidence>
<organism evidence="16 17">
    <name type="scientific">Acanthosepion pharaonis</name>
    <name type="common">Pharaoh cuttlefish</name>
    <name type="synonym">Sepia pharaonis</name>
    <dbReference type="NCBI Taxonomy" id="158019"/>
    <lineage>
        <taxon>Eukaryota</taxon>
        <taxon>Metazoa</taxon>
        <taxon>Spiralia</taxon>
        <taxon>Lophotrochozoa</taxon>
        <taxon>Mollusca</taxon>
        <taxon>Cephalopoda</taxon>
        <taxon>Coleoidea</taxon>
        <taxon>Decapodiformes</taxon>
        <taxon>Sepiida</taxon>
        <taxon>Sepiina</taxon>
        <taxon>Sepiidae</taxon>
        <taxon>Acanthosepion</taxon>
    </lineage>
</organism>
<dbReference type="InterPro" id="IPR000719">
    <property type="entry name" value="Prot_kinase_dom"/>
</dbReference>
<gene>
    <name evidence="16" type="ORF">SPHA_58989</name>
</gene>
<keyword evidence="3 16" id="KW-0808">Transferase</keyword>
<dbReference type="InterPro" id="IPR008271">
    <property type="entry name" value="Ser/Thr_kinase_AS"/>
</dbReference>
<keyword evidence="7" id="KW-0652">Protein synthesis inhibitor</keyword>
<proteinExistence type="inferred from homology"/>
<dbReference type="InterPro" id="IPR011009">
    <property type="entry name" value="Kinase-like_dom_sf"/>
</dbReference>
<dbReference type="PROSITE" id="PS00107">
    <property type="entry name" value="PROTEIN_KINASE_ATP"/>
    <property type="match status" value="1"/>
</dbReference>
<feature type="transmembrane region" description="Helical" evidence="14">
    <location>
        <begin position="571"/>
        <end position="598"/>
    </location>
</feature>
<dbReference type="SUPFAM" id="SSF56112">
    <property type="entry name" value="Protein kinase-like (PK-like)"/>
    <property type="match status" value="1"/>
</dbReference>
<keyword evidence="14" id="KW-0472">Membrane</keyword>
<accession>A0A812DLM3</accession>
<keyword evidence="17" id="KW-1185">Reference proteome</keyword>
<comment type="catalytic activity">
    <reaction evidence="10">
        <text>L-seryl-[protein] + ATP = O-phospho-L-seryl-[protein] + ADP + H(+)</text>
        <dbReference type="Rhea" id="RHEA:17989"/>
        <dbReference type="Rhea" id="RHEA-COMP:9863"/>
        <dbReference type="Rhea" id="RHEA-COMP:11604"/>
        <dbReference type="ChEBI" id="CHEBI:15378"/>
        <dbReference type="ChEBI" id="CHEBI:29999"/>
        <dbReference type="ChEBI" id="CHEBI:30616"/>
        <dbReference type="ChEBI" id="CHEBI:83421"/>
        <dbReference type="ChEBI" id="CHEBI:456216"/>
        <dbReference type="EC" id="2.7.11.1"/>
    </reaction>
    <physiologicalReaction direction="left-to-right" evidence="10">
        <dbReference type="Rhea" id="RHEA:17990"/>
    </physiologicalReaction>
</comment>
<dbReference type="PANTHER" id="PTHR11042:SF160">
    <property type="entry name" value="EUKARYOTIC TRANSLATION INITIATION FACTOR 2-ALPHA KINASE 1"/>
    <property type="match status" value="1"/>
</dbReference>
<dbReference type="Proteomes" id="UP000597762">
    <property type="component" value="Unassembled WGS sequence"/>
</dbReference>
<name>A0A812DLM3_ACAPH</name>
<dbReference type="GO" id="GO:0005737">
    <property type="term" value="C:cytoplasm"/>
    <property type="evidence" value="ECO:0007669"/>
    <property type="project" value="TreeGrafter"/>
</dbReference>
<feature type="transmembrane region" description="Helical" evidence="14">
    <location>
        <begin position="605"/>
        <end position="625"/>
    </location>
</feature>
<feature type="transmembrane region" description="Helical" evidence="14">
    <location>
        <begin position="696"/>
        <end position="718"/>
    </location>
</feature>
<feature type="coiled-coil region" evidence="12">
    <location>
        <begin position="538"/>
        <end position="569"/>
    </location>
</feature>
<evidence type="ECO:0000256" key="14">
    <source>
        <dbReference type="SAM" id="Phobius"/>
    </source>
</evidence>
<comment type="caution">
    <text evidence="16">The sequence shown here is derived from an EMBL/GenBank/DDBJ whole genome shotgun (WGS) entry which is preliminary data.</text>
</comment>
<evidence type="ECO:0000256" key="9">
    <source>
        <dbReference type="ARBA" id="ARBA00048659"/>
    </source>
</evidence>
<reference evidence="16" key="1">
    <citation type="submission" date="2021-01" db="EMBL/GenBank/DDBJ databases">
        <authorList>
            <person name="Li R."/>
            <person name="Bekaert M."/>
        </authorList>
    </citation>
    <scope>NUCLEOTIDE SEQUENCE</scope>
    <source>
        <strain evidence="16">Farmed</strain>
    </source>
</reference>
<dbReference type="GO" id="GO:0005634">
    <property type="term" value="C:nucleus"/>
    <property type="evidence" value="ECO:0007669"/>
    <property type="project" value="TreeGrafter"/>
</dbReference>
<keyword evidence="2" id="KW-0723">Serine/threonine-protein kinase</keyword>
<feature type="transmembrane region" description="Helical" evidence="14">
    <location>
        <begin position="657"/>
        <end position="690"/>
    </location>
</feature>
<dbReference type="InterPro" id="IPR050339">
    <property type="entry name" value="CC_SR_Kinase"/>
</dbReference>
<keyword evidence="5" id="KW-0418">Kinase</keyword>
<evidence type="ECO:0000256" key="7">
    <source>
        <dbReference type="ARBA" id="ARBA00023193"/>
    </source>
</evidence>
<evidence type="ECO:0000256" key="4">
    <source>
        <dbReference type="ARBA" id="ARBA00022741"/>
    </source>
</evidence>
<dbReference type="EC" id="2.7.11.1" evidence="1"/>
<keyword evidence="14" id="KW-1133">Transmembrane helix</keyword>
<keyword evidence="14" id="KW-0812">Transmembrane</keyword>
<dbReference type="Pfam" id="PF00069">
    <property type="entry name" value="Pkinase"/>
    <property type="match status" value="2"/>
</dbReference>
<dbReference type="SMART" id="SM00220">
    <property type="entry name" value="S_TKc"/>
    <property type="match status" value="1"/>
</dbReference>
<evidence type="ECO:0000256" key="8">
    <source>
        <dbReference type="ARBA" id="ARBA00037982"/>
    </source>
</evidence>
<dbReference type="InterPro" id="IPR017441">
    <property type="entry name" value="Protein_kinase_ATP_BS"/>
</dbReference>
<feature type="domain" description="Protein kinase" evidence="15">
    <location>
        <begin position="160"/>
        <end position="534"/>
    </location>
</feature>
<keyword evidence="6 11" id="KW-0067">ATP-binding</keyword>
<feature type="binding site" evidence="11">
    <location>
        <position position="190"/>
    </location>
    <ligand>
        <name>ATP</name>
        <dbReference type="ChEBI" id="CHEBI:30616"/>
    </ligand>
</feature>
<sequence length="719" mass="82586">MEKPSIFPKFLSKNMDHSALTGSSLETSVCMFQQLKTALIKWKDPDNLFKMSNRKSIQKFDVSDAQLVPSKDEMAITSEISPAFIMTALLKAICEREAKDPKVFEHITRLLCAKKVIPDWIMKSDFASRKDILSYLQQLYLGNLKNFPCAKTKERYTEEYEEIKLLGEGGFASVYKALNKIDGRYYAIKKISVRGFPDSVSKIYNEVKTLAGLENPCIVRYYSAWIETCTPENNLPSGSTPTETNTSKIKELIDDDIFDRNGDTCLLAGEKDLSVYSDKTNDGNSVSPSQDKYPLGPNILTESDAKSPSEISMILCTTNGSNSPTFADKNQNLSTLFIQMELCKETLHEWLQKRNSSEFSNRIITDSRNWTIFQEMLKGVVCIHEAGIIHRDLKPSNIFLTDKMKVKIGDFGLATSIPQIEGNLDLEGNVTTPLSKGVGTAMYSAPEQKTGCNYDNKSDIYSLGLILYEMYHPFYTDFEKVKLFEELTKNRKISEFVMKNFPEKVNLILAMTDSDPTKRPTAKDVLEQVQPPSIEEIVTNYEKLMAEGKAELEKLKQNMEEENRFFSSSCLYFSICFSSVCLYFSICPSSVCLFFSFFSLLVPSLPFLLVPSLPFLLLLFFFTIFKYHENLLKELIFLYRFVSSFSHELLRMIIPEFVFFIFFTFFFSFSFFFLFILLFFIFFLFFFPFIFFYSSSFSFSFLFSPLMFSIFSSFFLLVP</sequence>
<dbReference type="EMBL" id="CAHIKZ030004081">
    <property type="protein sequence ID" value="CAE1306823.1"/>
    <property type="molecule type" value="Genomic_DNA"/>
</dbReference>
<dbReference type="CDD" id="cd13996">
    <property type="entry name" value="STKc_EIF2AK"/>
    <property type="match status" value="1"/>
</dbReference>
<evidence type="ECO:0000256" key="1">
    <source>
        <dbReference type="ARBA" id="ARBA00012513"/>
    </source>
</evidence>
<evidence type="ECO:0000256" key="2">
    <source>
        <dbReference type="ARBA" id="ARBA00022527"/>
    </source>
</evidence>
<evidence type="ECO:0000256" key="13">
    <source>
        <dbReference type="SAM" id="MobiDB-lite"/>
    </source>
</evidence>
<evidence type="ECO:0000256" key="10">
    <source>
        <dbReference type="ARBA" id="ARBA00048977"/>
    </source>
</evidence>
<feature type="region of interest" description="Disordered" evidence="13">
    <location>
        <begin position="278"/>
        <end position="297"/>
    </location>
</feature>
<dbReference type="GO" id="GO:0017148">
    <property type="term" value="P:negative regulation of translation"/>
    <property type="evidence" value="ECO:0007669"/>
    <property type="project" value="UniProtKB-KW"/>
</dbReference>
<evidence type="ECO:0000313" key="16">
    <source>
        <dbReference type="EMBL" id="CAE1306823.1"/>
    </source>
</evidence>
<evidence type="ECO:0000256" key="5">
    <source>
        <dbReference type="ARBA" id="ARBA00022777"/>
    </source>
</evidence>
<dbReference type="PROSITE" id="PS50011">
    <property type="entry name" value="PROTEIN_KINASE_DOM"/>
    <property type="match status" value="1"/>
</dbReference>
<comment type="catalytic activity">
    <reaction evidence="9">
        <text>L-threonyl-[protein] + ATP = O-phospho-L-threonyl-[protein] + ADP + H(+)</text>
        <dbReference type="Rhea" id="RHEA:46608"/>
        <dbReference type="Rhea" id="RHEA-COMP:11060"/>
        <dbReference type="Rhea" id="RHEA-COMP:11605"/>
        <dbReference type="ChEBI" id="CHEBI:15378"/>
        <dbReference type="ChEBI" id="CHEBI:30013"/>
        <dbReference type="ChEBI" id="CHEBI:30616"/>
        <dbReference type="ChEBI" id="CHEBI:61977"/>
        <dbReference type="ChEBI" id="CHEBI:456216"/>
        <dbReference type="EC" id="2.7.11.1"/>
    </reaction>
    <physiologicalReaction direction="left-to-right" evidence="9">
        <dbReference type="Rhea" id="RHEA:46609"/>
    </physiologicalReaction>
</comment>
<evidence type="ECO:0000256" key="6">
    <source>
        <dbReference type="ARBA" id="ARBA00022840"/>
    </source>
</evidence>
<dbReference type="Gene3D" id="3.30.200.20">
    <property type="entry name" value="Phosphorylase Kinase, domain 1"/>
    <property type="match status" value="1"/>
</dbReference>
<keyword evidence="12" id="KW-0175">Coiled coil</keyword>
<dbReference type="AlphaFoldDB" id="A0A812DLM3"/>
<evidence type="ECO:0000313" key="17">
    <source>
        <dbReference type="Proteomes" id="UP000597762"/>
    </source>
</evidence>
<comment type="similarity">
    <text evidence="8">Belongs to the protein kinase superfamily. Ser/Thr protein kinase family. GCN2 subfamily.</text>
</comment>
<protein>
    <recommendedName>
        <fullName evidence="1">non-specific serine/threonine protein kinase</fullName>
        <ecNumber evidence="1">2.7.11.1</ecNumber>
    </recommendedName>
</protein>